<dbReference type="InterPro" id="IPR009057">
    <property type="entry name" value="Homeodomain-like_sf"/>
</dbReference>
<dbReference type="InterPro" id="IPR035472">
    <property type="entry name" value="RpiR-like_SIS"/>
</dbReference>
<dbReference type="Gene3D" id="3.40.50.10490">
    <property type="entry name" value="Glucose-6-phosphate isomerase like protein, domain 1"/>
    <property type="match status" value="1"/>
</dbReference>
<evidence type="ECO:0000259" key="4">
    <source>
        <dbReference type="PROSITE" id="PS51071"/>
    </source>
</evidence>
<keyword evidence="1" id="KW-0805">Transcription regulation</keyword>
<dbReference type="Pfam" id="PF01418">
    <property type="entry name" value="HTH_6"/>
    <property type="match status" value="1"/>
</dbReference>
<dbReference type="InterPro" id="IPR046348">
    <property type="entry name" value="SIS_dom_sf"/>
</dbReference>
<dbReference type="SUPFAM" id="SSF46689">
    <property type="entry name" value="Homeodomain-like"/>
    <property type="match status" value="1"/>
</dbReference>
<evidence type="ECO:0000313" key="6">
    <source>
        <dbReference type="EMBL" id="AEV94859.1"/>
    </source>
</evidence>
<dbReference type="GO" id="GO:1901135">
    <property type="term" value="P:carbohydrate derivative metabolic process"/>
    <property type="evidence" value="ECO:0007669"/>
    <property type="project" value="InterPro"/>
</dbReference>
<feature type="domain" description="SIS" evidence="5">
    <location>
        <begin position="126"/>
        <end position="266"/>
    </location>
</feature>
<proteinExistence type="predicted"/>
<evidence type="ECO:0000256" key="2">
    <source>
        <dbReference type="ARBA" id="ARBA00023125"/>
    </source>
</evidence>
<dbReference type="eggNOG" id="COG1737">
    <property type="taxonomic scope" value="Bacteria"/>
</dbReference>
<accession>G8PC40</accession>
<dbReference type="Pfam" id="PF01380">
    <property type="entry name" value="SIS"/>
    <property type="match status" value="1"/>
</dbReference>
<evidence type="ECO:0000259" key="5">
    <source>
        <dbReference type="PROSITE" id="PS51464"/>
    </source>
</evidence>
<keyword evidence="2" id="KW-0238">DNA-binding</keyword>
<dbReference type="PROSITE" id="PS51464">
    <property type="entry name" value="SIS"/>
    <property type="match status" value="1"/>
</dbReference>
<evidence type="ECO:0000256" key="1">
    <source>
        <dbReference type="ARBA" id="ARBA00023015"/>
    </source>
</evidence>
<dbReference type="STRING" id="701521.PECL_560"/>
<organism evidence="6 7">
    <name type="scientific">Pediococcus claussenii (strain ATCC BAA-344 / DSM 14800 / JCM 18046 / KCTC 3811 / LMG 21948 / P06)</name>
    <dbReference type="NCBI Taxonomy" id="701521"/>
    <lineage>
        <taxon>Bacteria</taxon>
        <taxon>Bacillati</taxon>
        <taxon>Bacillota</taxon>
        <taxon>Bacilli</taxon>
        <taxon>Lactobacillales</taxon>
        <taxon>Lactobacillaceae</taxon>
        <taxon>Pediococcus</taxon>
    </lineage>
</organism>
<dbReference type="RefSeq" id="WP_014215056.1">
    <property type="nucleotide sequence ID" value="NC_016605.1"/>
</dbReference>
<dbReference type="PANTHER" id="PTHR30514:SF10">
    <property type="entry name" value="MURR_RPIR FAMILY TRANSCRIPTIONAL REGULATOR"/>
    <property type="match status" value="1"/>
</dbReference>
<dbReference type="Gene3D" id="1.10.10.10">
    <property type="entry name" value="Winged helix-like DNA-binding domain superfamily/Winged helix DNA-binding domain"/>
    <property type="match status" value="1"/>
</dbReference>
<dbReference type="GO" id="GO:0003677">
    <property type="term" value="F:DNA binding"/>
    <property type="evidence" value="ECO:0007669"/>
    <property type="project" value="UniProtKB-KW"/>
</dbReference>
<dbReference type="EMBL" id="CP003137">
    <property type="protein sequence ID" value="AEV94859.1"/>
    <property type="molecule type" value="Genomic_DNA"/>
</dbReference>
<dbReference type="GO" id="GO:0003700">
    <property type="term" value="F:DNA-binding transcription factor activity"/>
    <property type="evidence" value="ECO:0007669"/>
    <property type="project" value="InterPro"/>
</dbReference>
<sequence length="282" mass="31453">MAENVNVSSLINAYYSRLNLKEQSVADHIRQDPIKVVEGTISDLAKETEVSPATITRLIHHLDFDSYRDFRSELTRLVNQKAGSTIDFPETFESSMQAVARRTFDEASIAFEQTVNLLNEETLTEIVNKISNAGQIGFYGLGGSSVVALSAYHKFLRTGIPCQHNIDFDIQLMQASQMKKGDVAIIISHTGRNTQTELIEDVLVEQGVTIIAISSFANSPIAQKARYKLISVSEETKMRIEGITSELVQIGLIQSLFLMVMIQDNTGIEGVRRVIKRTRTKK</sequence>
<protein>
    <submittedName>
        <fullName evidence="6">Helix-turn-helix domain, rpiR family protein</fullName>
    </submittedName>
</protein>
<dbReference type="InterPro" id="IPR001347">
    <property type="entry name" value="SIS_dom"/>
</dbReference>
<dbReference type="GO" id="GO:0097367">
    <property type="term" value="F:carbohydrate derivative binding"/>
    <property type="evidence" value="ECO:0007669"/>
    <property type="project" value="InterPro"/>
</dbReference>
<dbReference type="CDD" id="cd05013">
    <property type="entry name" value="SIS_RpiR"/>
    <property type="match status" value="1"/>
</dbReference>
<dbReference type="Proteomes" id="UP000005444">
    <property type="component" value="Chromosome"/>
</dbReference>
<keyword evidence="3" id="KW-0804">Transcription</keyword>
<dbReference type="PROSITE" id="PS51071">
    <property type="entry name" value="HTH_RPIR"/>
    <property type="match status" value="1"/>
</dbReference>
<dbReference type="SUPFAM" id="SSF53697">
    <property type="entry name" value="SIS domain"/>
    <property type="match status" value="1"/>
</dbReference>
<dbReference type="PANTHER" id="PTHR30514">
    <property type="entry name" value="GLUCOKINASE"/>
    <property type="match status" value="1"/>
</dbReference>
<dbReference type="KEGG" id="pce:PECL_560"/>
<evidence type="ECO:0000256" key="3">
    <source>
        <dbReference type="ARBA" id="ARBA00023163"/>
    </source>
</evidence>
<keyword evidence="7" id="KW-1185">Reference proteome</keyword>
<name>G8PC40_PEDCP</name>
<gene>
    <name evidence="6" type="ordered locus">PECL_560</name>
</gene>
<dbReference type="InterPro" id="IPR000281">
    <property type="entry name" value="HTH_RpiR"/>
</dbReference>
<dbReference type="PATRIC" id="fig|701521.8.peg.536"/>
<dbReference type="HOGENOM" id="CLU_055769_0_4_9"/>
<feature type="domain" description="HTH rpiR-type" evidence="4">
    <location>
        <begin position="5"/>
        <end position="81"/>
    </location>
</feature>
<reference evidence="6 7" key="1">
    <citation type="journal article" date="2012" name="J. Bacteriol.">
        <title>Complete Genome Sequence of the Beer Spoilage Organism Pediococcus claussenii ATCC BAA-344T.</title>
        <authorList>
            <person name="Pittet V."/>
            <person name="Abegunde T."/>
            <person name="Marfleet T."/>
            <person name="Haakensen M."/>
            <person name="Morrow K."/>
            <person name="Jayaprakash T."/>
            <person name="Schroeder K."/>
            <person name="Trost B."/>
            <person name="Byrns S."/>
            <person name="Bergsveinson J."/>
            <person name="Kusalik A."/>
            <person name="Ziola B."/>
        </authorList>
    </citation>
    <scope>NUCLEOTIDE SEQUENCE [LARGE SCALE GENOMIC DNA]</scope>
    <source>
        <strain evidence="6 7">ATCC BAA-344</strain>
    </source>
</reference>
<evidence type="ECO:0000313" key="7">
    <source>
        <dbReference type="Proteomes" id="UP000005444"/>
    </source>
</evidence>
<dbReference type="AlphaFoldDB" id="G8PC40"/>
<dbReference type="InterPro" id="IPR036388">
    <property type="entry name" value="WH-like_DNA-bd_sf"/>
</dbReference>
<dbReference type="InterPro" id="IPR047640">
    <property type="entry name" value="RpiR-like"/>
</dbReference>